<dbReference type="GO" id="GO:0046872">
    <property type="term" value="F:metal ion binding"/>
    <property type="evidence" value="ECO:0007669"/>
    <property type="project" value="UniProtKB-UniRule"/>
</dbReference>
<keyword evidence="12" id="KW-1185">Reference proteome</keyword>
<dbReference type="Pfam" id="PF00173">
    <property type="entry name" value="Cyt-b5"/>
    <property type="match status" value="1"/>
</dbReference>
<dbReference type="InterPro" id="IPR036400">
    <property type="entry name" value="Cyt_B5-like_heme/steroid_sf"/>
</dbReference>
<dbReference type="GO" id="GO:0020037">
    <property type="term" value="F:heme binding"/>
    <property type="evidence" value="ECO:0007669"/>
    <property type="project" value="UniProtKB-UniRule"/>
</dbReference>
<evidence type="ECO:0000256" key="3">
    <source>
        <dbReference type="ARBA" id="ARBA00022692"/>
    </source>
</evidence>
<dbReference type="SUPFAM" id="SSF55856">
    <property type="entry name" value="Cytochrome b5-like heme/steroid binding domain"/>
    <property type="match status" value="1"/>
</dbReference>
<keyword evidence="5 8" id="KW-0408">Iron</keyword>
<comment type="caution">
    <text evidence="11">The sequence shown here is derived from an EMBL/GenBank/DDBJ whole genome shotgun (WGS) entry which is preliminary data.</text>
</comment>
<dbReference type="PROSITE" id="PS00191">
    <property type="entry name" value="CYTOCHROME_B5_1"/>
    <property type="match status" value="1"/>
</dbReference>
<dbReference type="InterPro" id="IPR001199">
    <property type="entry name" value="Cyt_B5-like_heme/steroid-bd"/>
</dbReference>
<comment type="similarity">
    <text evidence="7 8">Belongs to the cytochrome b5 family.</text>
</comment>
<organism evidence="11 12">
    <name type="scientific">Euroglyphus maynei</name>
    <name type="common">Mayne's house dust mite</name>
    <dbReference type="NCBI Taxonomy" id="6958"/>
    <lineage>
        <taxon>Eukaryota</taxon>
        <taxon>Metazoa</taxon>
        <taxon>Ecdysozoa</taxon>
        <taxon>Arthropoda</taxon>
        <taxon>Chelicerata</taxon>
        <taxon>Arachnida</taxon>
        <taxon>Acari</taxon>
        <taxon>Acariformes</taxon>
        <taxon>Sarcoptiformes</taxon>
        <taxon>Astigmata</taxon>
        <taxon>Psoroptidia</taxon>
        <taxon>Analgoidea</taxon>
        <taxon>Pyroglyphidae</taxon>
        <taxon>Pyroglyphinae</taxon>
        <taxon>Euroglyphus</taxon>
    </lineage>
</organism>
<evidence type="ECO:0000259" key="10">
    <source>
        <dbReference type="PROSITE" id="PS50255"/>
    </source>
</evidence>
<dbReference type="Proteomes" id="UP000194236">
    <property type="component" value="Unassembled WGS sequence"/>
</dbReference>
<keyword evidence="2 8" id="KW-0349">Heme</keyword>
<comment type="subcellular location">
    <subcellularLocation>
        <location evidence="1">Membrane</location>
    </subcellularLocation>
</comment>
<dbReference type="FunFam" id="3.10.120.10:FF:000002">
    <property type="entry name" value="Cytochrome b5 type B"/>
    <property type="match status" value="1"/>
</dbReference>
<dbReference type="GO" id="GO:0016020">
    <property type="term" value="C:membrane"/>
    <property type="evidence" value="ECO:0007669"/>
    <property type="project" value="UniProtKB-SubCell"/>
</dbReference>
<evidence type="ECO:0000256" key="1">
    <source>
        <dbReference type="ARBA" id="ARBA00004370"/>
    </source>
</evidence>
<evidence type="ECO:0000256" key="5">
    <source>
        <dbReference type="ARBA" id="ARBA00023004"/>
    </source>
</evidence>
<keyword evidence="6" id="KW-0472">Membrane</keyword>
<name>A0A1Y3BEH6_EURMA</name>
<feature type="region of interest" description="Disordered" evidence="9">
    <location>
        <begin position="149"/>
        <end position="168"/>
    </location>
</feature>
<evidence type="ECO:0000256" key="8">
    <source>
        <dbReference type="RuleBase" id="RU362121"/>
    </source>
</evidence>
<dbReference type="SMART" id="SM01117">
    <property type="entry name" value="Cyt-b5"/>
    <property type="match status" value="1"/>
</dbReference>
<keyword evidence="4 8" id="KW-0479">Metal-binding</keyword>
<dbReference type="PRINTS" id="PR00363">
    <property type="entry name" value="CYTOCHROMEB5"/>
</dbReference>
<dbReference type="PROSITE" id="PS50255">
    <property type="entry name" value="CYTOCHROME_B5_2"/>
    <property type="match status" value="1"/>
</dbReference>
<gene>
    <name evidence="11" type="ORF">BLA29_000526</name>
</gene>
<sequence length="168" mass="18886">MLELIQTFMNTVTTGSVSPSSPTSTSSSSLSSSNVWSRSIWPMGQSKPKIESKCDEEQYSNLTEYTLAQVSEHWQTNDCWVVVEDLVYDITEFLDEHPGGQYIVMEHAGRDATLVFRGSRHSQDAYNMLDKYLIGVLVENERICWSRSRSNTNDSSLYGSSPQPSKGL</sequence>
<evidence type="ECO:0000313" key="12">
    <source>
        <dbReference type="Proteomes" id="UP000194236"/>
    </source>
</evidence>
<reference evidence="11 12" key="1">
    <citation type="submission" date="2017-03" db="EMBL/GenBank/DDBJ databases">
        <title>Genome Survey of Euroglyphus maynei.</title>
        <authorList>
            <person name="Arlian L.G."/>
            <person name="Morgan M.S."/>
            <person name="Rider S.D."/>
        </authorList>
    </citation>
    <scope>NUCLEOTIDE SEQUENCE [LARGE SCALE GENOMIC DNA]</scope>
    <source>
        <strain evidence="11">Arlian Lab</strain>
        <tissue evidence="11">Whole body</tissue>
    </source>
</reference>
<evidence type="ECO:0000256" key="7">
    <source>
        <dbReference type="ARBA" id="ARBA00038168"/>
    </source>
</evidence>
<dbReference type="InterPro" id="IPR018506">
    <property type="entry name" value="Cyt_B5_heme-BS"/>
</dbReference>
<proteinExistence type="inferred from homology"/>
<dbReference type="InterPro" id="IPR050668">
    <property type="entry name" value="Cytochrome_b5"/>
</dbReference>
<dbReference type="PANTHER" id="PTHR19359">
    <property type="entry name" value="CYTOCHROME B5"/>
    <property type="match status" value="1"/>
</dbReference>
<dbReference type="AlphaFoldDB" id="A0A1Y3BEH6"/>
<evidence type="ECO:0000256" key="2">
    <source>
        <dbReference type="ARBA" id="ARBA00022617"/>
    </source>
</evidence>
<evidence type="ECO:0000256" key="9">
    <source>
        <dbReference type="SAM" id="MobiDB-lite"/>
    </source>
</evidence>
<evidence type="ECO:0000256" key="6">
    <source>
        <dbReference type="ARBA" id="ARBA00023136"/>
    </source>
</evidence>
<dbReference type="EMBL" id="MUJZ01023686">
    <property type="protein sequence ID" value="OTF79321.1"/>
    <property type="molecule type" value="Genomic_DNA"/>
</dbReference>
<accession>A0A1Y3BEH6</accession>
<keyword evidence="3" id="KW-0812">Transmembrane</keyword>
<feature type="region of interest" description="Disordered" evidence="9">
    <location>
        <begin position="13"/>
        <end position="33"/>
    </location>
</feature>
<dbReference type="Gene3D" id="3.10.120.10">
    <property type="entry name" value="Cytochrome b5-like heme/steroid binding domain"/>
    <property type="match status" value="1"/>
</dbReference>
<evidence type="ECO:0000256" key="4">
    <source>
        <dbReference type="ARBA" id="ARBA00022723"/>
    </source>
</evidence>
<evidence type="ECO:0000313" key="11">
    <source>
        <dbReference type="EMBL" id="OTF79321.1"/>
    </source>
</evidence>
<feature type="domain" description="Cytochrome b5 heme-binding" evidence="10">
    <location>
        <begin position="62"/>
        <end position="138"/>
    </location>
</feature>
<dbReference type="OrthoDB" id="260519at2759"/>
<dbReference type="PANTHER" id="PTHR19359:SF41">
    <property type="entry name" value="GEO08203P1"/>
    <property type="match status" value="1"/>
</dbReference>
<protein>
    <submittedName>
        <fullName evidence="11">Cytochrome b5-like protein</fullName>
    </submittedName>
</protein>